<accession>A0ABT2MEL6</accession>
<evidence type="ECO:0000256" key="2">
    <source>
        <dbReference type="ARBA" id="ARBA00022630"/>
    </source>
</evidence>
<reference evidence="7" key="1">
    <citation type="submission" date="2023-07" db="EMBL/GenBank/DDBJ databases">
        <authorList>
            <person name="Deng Y."/>
            <person name="Zhang Y.-Q."/>
        </authorList>
    </citation>
    <scope>NUCLEOTIDE SEQUENCE [LARGE SCALE GENOMIC DNA]</scope>
    <source>
        <strain evidence="7">CPCC 205710</strain>
    </source>
</reference>
<dbReference type="PANTHER" id="PTHR43400:SF7">
    <property type="entry name" value="FAD-DEPENDENT OXIDOREDUCTASE 2 FAD BINDING DOMAIN-CONTAINING PROTEIN"/>
    <property type="match status" value="1"/>
</dbReference>
<organism evidence="6 7">
    <name type="scientific">Mycobacterium deserti</name>
    <dbReference type="NCBI Taxonomy" id="2978347"/>
    <lineage>
        <taxon>Bacteria</taxon>
        <taxon>Bacillati</taxon>
        <taxon>Actinomycetota</taxon>
        <taxon>Actinomycetes</taxon>
        <taxon>Mycobacteriales</taxon>
        <taxon>Mycobacteriaceae</taxon>
        <taxon>Mycobacterium</taxon>
    </lineage>
</organism>
<keyword evidence="2" id="KW-0285">Flavoprotein</keyword>
<evidence type="ECO:0000256" key="4">
    <source>
        <dbReference type="ARBA" id="ARBA00023002"/>
    </source>
</evidence>
<evidence type="ECO:0000313" key="7">
    <source>
        <dbReference type="Proteomes" id="UP001206639"/>
    </source>
</evidence>
<feature type="domain" description="FAD-dependent oxidoreductase 2 FAD-binding" evidence="5">
    <location>
        <begin position="17"/>
        <end position="443"/>
    </location>
</feature>
<evidence type="ECO:0000256" key="1">
    <source>
        <dbReference type="ARBA" id="ARBA00001974"/>
    </source>
</evidence>
<dbReference type="Pfam" id="PF00890">
    <property type="entry name" value="FAD_binding_2"/>
    <property type="match status" value="1"/>
</dbReference>
<dbReference type="Proteomes" id="UP001206639">
    <property type="component" value="Unassembled WGS sequence"/>
</dbReference>
<comment type="cofactor">
    <cofactor evidence="1">
        <name>FAD</name>
        <dbReference type="ChEBI" id="CHEBI:57692"/>
    </cofactor>
</comment>
<evidence type="ECO:0000313" key="6">
    <source>
        <dbReference type="EMBL" id="MCT7660708.1"/>
    </source>
</evidence>
<dbReference type="NCBIfam" id="TIGR02485">
    <property type="entry name" value="CobZ_N-term"/>
    <property type="match status" value="1"/>
</dbReference>
<dbReference type="InterPro" id="IPR027477">
    <property type="entry name" value="Succ_DH/fumarate_Rdtase_cat_sf"/>
</dbReference>
<evidence type="ECO:0000256" key="3">
    <source>
        <dbReference type="ARBA" id="ARBA00022827"/>
    </source>
</evidence>
<dbReference type="NCBIfam" id="NF006130">
    <property type="entry name" value="PRK08274.1"/>
    <property type="match status" value="1"/>
</dbReference>
<dbReference type="PANTHER" id="PTHR43400">
    <property type="entry name" value="FUMARATE REDUCTASE"/>
    <property type="match status" value="1"/>
</dbReference>
<dbReference type="Gene3D" id="3.90.700.10">
    <property type="entry name" value="Succinate dehydrogenase/fumarate reductase flavoprotein, catalytic domain"/>
    <property type="match status" value="1"/>
</dbReference>
<comment type="caution">
    <text evidence="6">The sequence shown here is derived from an EMBL/GenBank/DDBJ whole genome shotgun (WGS) entry which is preliminary data.</text>
</comment>
<dbReference type="EMBL" id="JAODWD010000005">
    <property type="protein sequence ID" value="MCT7660708.1"/>
    <property type="molecule type" value="Genomic_DNA"/>
</dbReference>
<dbReference type="SUPFAM" id="SSF51905">
    <property type="entry name" value="FAD/NAD(P)-binding domain"/>
    <property type="match status" value="1"/>
</dbReference>
<dbReference type="SUPFAM" id="SSF56425">
    <property type="entry name" value="Succinate dehydrogenase/fumarate reductase flavoprotein, catalytic domain"/>
    <property type="match status" value="1"/>
</dbReference>
<dbReference type="InterPro" id="IPR036188">
    <property type="entry name" value="FAD/NAD-bd_sf"/>
</dbReference>
<keyword evidence="7" id="KW-1185">Reference proteome</keyword>
<sequence>MPGGGTRARELLTRPWDVVVIGGGNAALVSALSARENGARVLLLERADPVFRGGNSRHTRNIRCVHDDASAWNTGAYARSELWKDLCGVGRGPSNEALADLTVRESESVLPWMTAHGARFQPALAGTLHLGRTNTFFLGGGKALINSYYRRAEQAGIEIIYEARVDSLDFEGTRCTGINVDLAETNARVTAKNVVVASGGFEANIEWLSRYWGDAALNYHIRGPKTNDGSMLARLLEVGAATAGEERGFHSVAVDARSPKFDGGIATRLDSIPFGVVLNKHGDRFYDEGEDVWPKRYAIWGGNIARQPDQIAYSFWDSKVQNMFLPPMYGAYSAPTIDEVGRQMGIDGAAAARTVKAFNAAVPADAGARFDPAGLDGVATTDISPPKSNWALPLDTPPYFGIAMRPGITFTYMGVEVRDDARIQRVDGSVFENIYAAGEIMSGNILSTGYMAGFGMTIGTVWGRIAGREAALNGDR</sequence>
<evidence type="ECO:0000259" key="5">
    <source>
        <dbReference type="Pfam" id="PF00890"/>
    </source>
</evidence>
<dbReference type="InterPro" id="IPR012831">
    <property type="entry name" value="CobZ"/>
</dbReference>
<protein>
    <submittedName>
        <fullName evidence="6">FAD-dependent tricarballylate dehydrogenase TcuA</fullName>
    </submittedName>
</protein>
<dbReference type="Gene3D" id="3.50.50.60">
    <property type="entry name" value="FAD/NAD(P)-binding domain"/>
    <property type="match status" value="1"/>
</dbReference>
<dbReference type="InterPro" id="IPR003953">
    <property type="entry name" value="FAD-dep_OxRdtase_2_FAD-bd"/>
</dbReference>
<gene>
    <name evidence="6" type="primary">tcuA</name>
    <name evidence="6" type="ORF">N4S67_20090</name>
</gene>
<keyword evidence="4" id="KW-0560">Oxidoreductase</keyword>
<keyword evidence="3" id="KW-0274">FAD</keyword>
<name>A0ABT2MEL6_9MYCO</name>
<dbReference type="InterPro" id="IPR050315">
    <property type="entry name" value="FAD-oxidoreductase_2"/>
</dbReference>
<proteinExistence type="predicted"/>
<dbReference type="RefSeq" id="WP_260995267.1">
    <property type="nucleotide sequence ID" value="NZ_JAODWD010000005.1"/>
</dbReference>